<dbReference type="EnsemblPlants" id="MELO3C034927.2.1">
    <property type="protein sequence ID" value="MELO3C034927.2.1"/>
    <property type="gene ID" value="MELO3C034927.2"/>
</dbReference>
<evidence type="ECO:0000313" key="1">
    <source>
        <dbReference type="EnsemblPlants" id="MELO3C034927.2.1"/>
    </source>
</evidence>
<reference evidence="1" key="1">
    <citation type="submission" date="2023-03" db="UniProtKB">
        <authorList>
            <consortium name="EnsemblPlants"/>
        </authorList>
    </citation>
    <scope>IDENTIFICATION</scope>
</reference>
<name>A0A9I9EK58_CUCME</name>
<sequence>MTNIPQNSVLWSIEDVVKSHRELHHAKAGTQVTTSFRNVEDDIGSYFIS</sequence>
<accession>A0A9I9EK58</accession>
<dbReference type="Gramene" id="MELO3C034927.2.1">
    <property type="protein sequence ID" value="MELO3C034927.2.1"/>
    <property type="gene ID" value="MELO3C034927.2"/>
</dbReference>
<dbReference type="AlphaFoldDB" id="A0A9I9EK58"/>
<proteinExistence type="predicted"/>
<organism evidence="1">
    <name type="scientific">Cucumis melo</name>
    <name type="common">Muskmelon</name>
    <dbReference type="NCBI Taxonomy" id="3656"/>
    <lineage>
        <taxon>Eukaryota</taxon>
        <taxon>Viridiplantae</taxon>
        <taxon>Streptophyta</taxon>
        <taxon>Embryophyta</taxon>
        <taxon>Tracheophyta</taxon>
        <taxon>Spermatophyta</taxon>
        <taxon>Magnoliopsida</taxon>
        <taxon>eudicotyledons</taxon>
        <taxon>Gunneridae</taxon>
        <taxon>Pentapetalae</taxon>
        <taxon>rosids</taxon>
        <taxon>fabids</taxon>
        <taxon>Cucurbitales</taxon>
        <taxon>Cucurbitaceae</taxon>
        <taxon>Benincaseae</taxon>
        <taxon>Cucumis</taxon>
    </lineage>
</organism>
<protein>
    <submittedName>
        <fullName evidence="1">Uncharacterized protein</fullName>
    </submittedName>
</protein>